<dbReference type="PANTHER" id="PTHR43476">
    <property type="entry name" value="3-(3-HYDROXY-PHENYL)PROPIONATE/3-HYDROXYCINNAMIC ACID HYDROXYLASE"/>
    <property type="match status" value="1"/>
</dbReference>
<keyword evidence="5" id="KW-1133">Transmembrane helix</keyword>
<dbReference type="GO" id="GO:0071949">
    <property type="term" value="F:FAD binding"/>
    <property type="evidence" value="ECO:0007669"/>
    <property type="project" value="InterPro"/>
</dbReference>
<evidence type="ECO:0000256" key="5">
    <source>
        <dbReference type="SAM" id="Phobius"/>
    </source>
</evidence>
<dbReference type="Gene3D" id="3.50.50.60">
    <property type="entry name" value="FAD/NAD(P)-binding domain"/>
    <property type="match status" value="1"/>
</dbReference>
<comment type="caution">
    <text evidence="7">The sequence shown here is derived from an EMBL/GenBank/DDBJ whole genome shotgun (WGS) entry which is preliminary data.</text>
</comment>
<gene>
    <name evidence="7" type="ORF">EDD36DRAFT_496640</name>
</gene>
<dbReference type="Proteomes" id="UP001203852">
    <property type="component" value="Unassembled WGS sequence"/>
</dbReference>
<keyword evidence="4" id="KW-0520">NAD</keyword>
<organism evidence="7 8">
    <name type="scientific">Exophiala viscosa</name>
    <dbReference type="NCBI Taxonomy" id="2486360"/>
    <lineage>
        <taxon>Eukaryota</taxon>
        <taxon>Fungi</taxon>
        <taxon>Dikarya</taxon>
        <taxon>Ascomycota</taxon>
        <taxon>Pezizomycotina</taxon>
        <taxon>Eurotiomycetes</taxon>
        <taxon>Chaetothyriomycetidae</taxon>
        <taxon>Chaetothyriales</taxon>
        <taxon>Herpotrichiellaceae</taxon>
        <taxon>Exophiala</taxon>
    </lineage>
</organism>
<evidence type="ECO:0000259" key="6">
    <source>
        <dbReference type="Pfam" id="PF01494"/>
    </source>
</evidence>
<keyword evidence="5" id="KW-0812">Transmembrane</keyword>
<feature type="domain" description="FAD-binding" evidence="6">
    <location>
        <begin position="9"/>
        <end position="343"/>
    </location>
</feature>
<accession>A0AAN6IDI0</accession>
<sequence length="409" mass="45722">MSDKTAISKVIIVGAGPAGLILALLLSKAGIPVQILDAGDKLDNAPRATHYSSPAIFELRRAGVLDDVRKQGYIPGGVRWRKLDGTPLAGVDMDAVPFEDKMVCLPLNKLLVIIKEHIDRQPNVEIEWGAKVVRIDQDKNEARVVVEKADGEHTFGADYIVGCDGANSQIRRSLFGDWEFPGRTWDEQIVATNVYYDMSPYNWGDANFIIDPEHWSMVSKIQTDGLLRITYGEIPGLTREELIARQPMKFKAFLPGRPDPDKYKIVNMSPYRTHQRLAKSLRVGRFLLAADAAHLCNPFGGLGLTGGLVDIGNLYDCLYGIHKGLADDSILDRYNEVRRDKYNSIIDPVSSENIRRLWQDPERALEEDQFLAMCRRAATDPEVSKQLQLGLNAIMHDFTTEYKSLAVSV</sequence>
<dbReference type="InterPro" id="IPR050631">
    <property type="entry name" value="PheA/TfdB_FAD_monoxygenase"/>
</dbReference>
<proteinExistence type="predicted"/>
<name>A0AAN6IDI0_9EURO</name>
<protein>
    <submittedName>
        <fullName evidence="7">Monooxygenase</fullName>
    </submittedName>
</protein>
<dbReference type="EMBL" id="MU404354">
    <property type="protein sequence ID" value="KAI1613493.1"/>
    <property type="molecule type" value="Genomic_DNA"/>
</dbReference>
<evidence type="ECO:0000256" key="4">
    <source>
        <dbReference type="ARBA" id="ARBA00023027"/>
    </source>
</evidence>
<keyword evidence="2" id="KW-0274">FAD</keyword>
<keyword evidence="3" id="KW-0560">Oxidoreductase</keyword>
<dbReference type="Pfam" id="PF01494">
    <property type="entry name" value="FAD_binding_3"/>
    <property type="match status" value="1"/>
</dbReference>
<evidence type="ECO:0000256" key="3">
    <source>
        <dbReference type="ARBA" id="ARBA00023002"/>
    </source>
</evidence>
<evidence type="ECO:0000256" key="2">
    <source>
        <dbReference type="ARBA" id="ARBA00022827"/>
    </source>
</evidence>
<keyword evidence="5" id="KW-0472">Membrane</keyword>
<dbReference type="InterPro" id="IPR036188">
    <property type="entry name" value="FAD/NAD-bd_sf"/>
</dbReference>
<dbReference type="PRINTS" id="PR00420">
    <property type="entry name" value="RNGMNOXGNASE"/>
</dbReference>
<evidence type="ECO:0000313" key="7">
    <source>
        <dbReference type="EMBL" id="KAI1613493.1"/>
    </source>
</evidence>
<dbReference type="PANTHER" id="PTHR43476:SF4">
    <property type="entry name" value="BLR0106 PROTEIN"/>
    <property type="match status" value="1"/>
</dbReference>
<keyword evidence="7" id="KW-0503">Monooxygenase</keyword>
<dbReference type="InterPro" id="IPR002938">
    <property type="entry name" value="FAD-bd"/>
</dbReference>
<dbReference type="SUPFAM" id="SSF51905">
    <property type="entry name" value="FAD/NAD(P)-binding domain"/>
    <property type="match status" value="1"/>
</dbReference>
<keyword evidence="8" id="KW-1185">Reference proteome</keyword>
<reference evidence="7" key="1">
    <citation type="journal article" date="2022" name="bioRxiv">
        <title>Deciphering the potential niche of two novel black yeast fungi from a biological soil crust based on their genomes, phenotypes, and melanin regulation.</title>
        <authorList>
            <consortium name="DOE Joint Genome Institute"/>
            <person name="Carr E.C."/>
            <person name="Barton Q."/>
            <person name="Grambo S."/>
            <person name="Sullivan M."/>
            <person name="Renfro C.M."/>
            <person name="Kuo A."/>
            <person name="Pangilinan J."/>
            <person name="Lipzen A."/>
            <person name="Keymanesh K."/>
            <person name="Savage E."/>
            <person name="Barry K."/>
            <person name="Grigoriev I.V."/>
            <person name="Riekhof W.R."/>
            <person name="Harris S.S."/>
        </authorList>
    </citation>
    <scope>NUCLEOTIDE SEQUENCE</scope>
    <source>
        <strain evidence="7">JF 03-4F</strain>
    </source>
</reference>
<evidence type="ECO:0000256" key="1">
    <source>
        <dbReference type="ARBA" id="ARBA00022630"/>
    </source>
</evidence>
<evidence type="ECO:0000313" key="8">
    <source>
        <dbReference type="Proteomes" id="UP001203852"/>
    </source>
</evidence>
<dbReference type="Gene3D" id="3.30.70.2450">
    <property type="match status" value="1"/>
</dbReference>
<feature type="transmembrane region" description="Helical" evidence="5">
    <location>
        <begin position="6"/>
        <end position="26"/>
    </location>
</feature>
<dbReference type="AlphaFoldDB" id="A0AAN6IDI0"/>
<keyword evidence="1" id="KW-0285">Flavoprotein</keyword>
<dbReference type="GO" id="GO:0004497">
    <property type="term" value="F:monooxygenase activity"/>
    <property type="evidence" value="ECO:0007669"/>
    <property type="project" value="UniProtKB-KW"/>
</dbReference>